<feature type="transmembrane region" description="Helical" evidence="5">
    <location>
        <begin position="134"/>
        <end position="159"/>
    </location>
</feature>
<dbReference type="EMBL" id="GECZ01015890">
    <property type="protein sequence ID" value="JAS53879.1"/>
    <property type="molecule type" value="Transcribed_RNA"/>
</dbReference>
<evidence type="ECO:0000256" key="4">
    <source>
        <dbReference type="ARBA" id="ARBA00023136"/>
    </source>
</evidence>
<keyword evidence="3 5" id="KW-1133">Transmembrane helix</keyword>
<dbReference type="Pfam" id="PF13903">
    <property type="entry name" value="Claudin_2"/>
    <property type="match status" value="1"/>
</dbReference>
<gene>
    <name evidence="6" type="ORF">g.20633</name>
</gene>
<evidence type="ECO:0008006" key="7">
    <source>
        <dbReference type="Google" id="ProtNLM"/>
    </source>
</evidence>
<sequence>MLETKQDYHRASNGLVYGGILAYVGSIFLLISFISPYWVQSYEETFSDFKHMGLWQYCFEEFRFPYHQFDKMFDGCHYIYSYEYYVIREWLLPGWLLAIQAWMTLAFLLVFAALVIIALIVIRYPLRGILHYEWLLTGIVFICEAVSSFLIFMSVWLFWTQSSRRDWLMYPNFNHLSYSYYFGAFSFLIHTLASYILYWDARRAYDLRRESKNLVMQMYDTNSRNGGFM</sequence>
<name>A0A1B6FUQ3_9HEMI</name>
<dbReference type="AlphaFoldDB" id="A0A1B6FUQ3"/>
<dbReference type="PANTHER" id="PTHR21284">
    <property type="entry name" value="EG:80H7.2 PROTEIN"/>
    <property type="match status" value="1"/>
</dbReference>
<protein>
    <recommendedName>
        <fullName evidence="7">EXPERA domain-containing protein</fullName>
    </recommendedName>
</protein>
<feature type="transmembrane region" description="Helical" evidence="5">
    <location>
        <begin position="99"/>
        <end position="122"/>
    </location>
</feature>
<feature type="transmembrane region" description="Helical" evidence="5">
    <location>
        <begin position="15"/>
        <end position="39"/>
    </location>
</feature>
<dbReference type="GO" id="GO:0016020">
    <property type="term" value="C:membrane"/>
    <property type="evidence" value="ECO:0007669"/>
    <property type="project" value="UniProtKB-SubCell"/>
</dbReference>
<keyword evidence="2 5" id="KW-0812">Transmembrane</keyword>
<evidence type="ECO:0000256" key="3">
    <source>
        <dbReference type="ARBA" id="ARBA00022989"/>
    </source>
</evidence>
<comment type="subcellular location">
    <subcellularLocation>
        <location evidence="1">Membrane</location>
        <topology evidence="1">Multi-pass membrane protein</topology>
    </subcellularLocation>
</comment>
<dbReference type="InterPro" id="IPR004031">
    <property type="entry name" value="PMP22/EMP/MP20/Claudin"/>
</dbReference>
<accession>A0A1B6FUQ3</accession>
<dbReference type="GO" id="GO:0035151">
    <property type="term" value="P:regulation of tube size, open tracheal system"/>
    <property type="evidence" value="ECO:0007669"/>
    <property type="project" value="TreeGrafter"/>
</dbReference>
<feature type="transmembrane region" description="Helical" evidence="5">
    <location>
        <begin position="179"/>
        <end position="199"/>
    </location>
</feature>
<proteinExistence type="predicted"/>
<keyword evidence="4 5" id="KW-0472">Membrane</keyword>
<dbReference type="PANTHER" id="PTHR21284:SF12">
    <property type="entry name" value="EG:80H7.2 PROTEIN"/>
    <property type="match status" value="1"/>
</dbReference>
<evidence type="ECO:0000256" key="1">
    <source>
        <dbReference type="ARBA" id="ARBA00004141"/>
    </source>
</evidence>
<evidence type="ECO:0000256" key="5">
    <source>
        <dbReference type="SAM" id="Phobius"/>
    </source>
</evidence>
<evidence type="ECO:0000313" key="6">
    <source>
        <dbReference type="EMBL" id="JAS53879.1"/>
    </source>
</evidence>
<dbReference type="GO" id="GO:0019991">
    <property type="term" value="P:septate junction assembly"/>
    <property type="evidence" value="ECO:0007669"/>
    <property type="project" value="TreeGrafter"/>
</dbReference>
<dbReference type="Gene3D" id="1.20.140.150">
    <property type="match status" value="1"/>
</dbReference>
<reference evidence="6" key="1">
    <citation type="submission" date="2015-11" db="EMBL/GenBank/DDBJ databases">
        <title>De novo transcriptome assembly of four potential Pierce s Disease insect vectors from Arizona vineyards.</title>
        <authorList>
            <person name="Tassone E.E."/>
        </authorList>
    </citation>
    <scope>NUCLEOTIDE SEQUENCE</scope>
</reference>
<organism evidence="6">
    <name type="scientific">Cuerna arida</name>
    <dbReference type="NCBI Taxonomy" id="1464854"/>
    <lineage>
        <taxon>Eukaryota</taxon>
        <taxon>Metazoa</taxon>
        <taxon>Ecdysozoa</taxon>
        <taxon>Arthropoda</taxon>
        <taxon>Hexapoda</taxon>
        <taxon>Insecta</taxon>
        <taxon>Pterygota</taxon>
        <taxon>Neoptera</taxon>
        <taxon>Paraneoptera</taxon>
        <taxon>Hemiptera</taxon>
        <taxon>Auchenorrhyncha</taxon>
        <taxon>Membracoidea</taxon>
        <taxon>Cicadellidae</taxon>
        <taxon>Cicadellinae</taxon>
        <taxon>Proconiini</taxon>
        <taxon>Cuerna</taxon>
    </lineage>
</organism>
<dbReference type="GO" id="GO:0005918">
    <property type="term" value="C:septate junction"/>
    <property type="evidence" value="ECO:0007669"/>
    <property type="project" value="TreeGrafter"/>
</dbReference>
<evidence type="ECO:0000256" key="2">
    <source>
        <dbReference type="ARBA" id="ARBA00022692"/>
    </source>
</evidence>